<dbReference type="EMBL" id="CAAKNF010000001">
    <property type="protein sequence ID" value="VIO99766.1"/>
    <property type="molecule type" value="Genomic_DNA"/>
</dbReference>
<keyword evidence="2" id="KW-1185">Reference proteome</keyword>
<reference evidence="2" key="1">
    <citation type="journal article" date="2007" name="Science">
        <title>Draft genome of the filarial nematode parasite Brugia malayi.</title>
        <authorList>
            <person name="Ghedin E."/>
            <person name="Wang S."/>
            <person name="Spiro D."/>
            <person name="Caler E."/>
            <person name="Zhao Q."/>
            <person name="Crabtree J."/>
            <person name="Allen J.E."/>
            <person name="Delcher A.L."/>
            <person name="Guiliano D.B."/>
            <person name="Miranda-Saavedra D."/>
            <person name="Angiuoli S.V."/>
            <person name="Creasy T."/>
            <person name="Amedeo P."/>
            <person name="Haas B."/>
            <person name="El-Sayed N.M."/>
            <person name="Wortman J.R."/>
            <person name="Feldblyum T."/>
            <person name="Tallon L."/>
            <person name="Schatz M."/>
            <person name="Shumway M."/>
            <person name="Koo H."/>
            <person name="Salzberg S.L."/>
            <person name="Schobel S."/>
            <person name="Pertea M."/>
            <person name="Pop M."/>
            <person name="White O."/>
            <person name="Barton G.J."/>
            <person name="Carlow C.K."/>
            <person name="Crawford M.J."/>
            <person name="Daub J."/>
            <person name="Dimmic M.W."/>
            <person name="Estes C.F."/>
            <person name="Foster J.M."/>
            <person name="Ganatra M."/>
            <person name="Gregory W.F."/>
            <person name="Johnson N.M."/>
            <person name="Jin J."/>
            <person name="Komuniecki R."/>
            <person name="Korf I."/>
            <person name="Kumar S."/>
            <person name="Laney S."/>
            <person name="Li B.W."/>
            <person name="Li W."/>
            <person name="Lindblom T.H."/>
            <person name="Lustigman S."/>
            <person name="Ma D."/>
            <person name="Maina C.V."/>
            <person name="Martin D.M."/>
            <person name="McCarter J.P."/>
            <person name="McReynolds L."/>
            <person name="Mitreva M."/>
            <person name="Nutman T.B."/>
            <person name="Parkinson J."/>
            <person name="Peregrin-Alvarez J.M."/>
            <person name="Poole C."/>
            <person name="Ren Q."/>
            <person name="Saunders L."/>
            <person name="Sluder A.E."/>
            <person name="Smith K."/>
            <person name="Stanke M."/>
            <person name="Unnasch T.R."/>
            <person name="Ware J."/>
            <person name="Wei A.D."/>
            <person name="Weil G."/>
            <person name="Williams D.J."/>
            <person name="Zhang Y."/>
            <person name="Williams S.A."/>
            <person name="Fraser-Liggett C."/>
            <person name="Slatko B."/>
            <person name="Blaxter M.L."/>
            <person name="Scott A.L."/>
        </authorList>
    </citation>
    <scope>NUCLEOTIDE SEQUENCE</scope>
    <source>
        <strain evidence="2">FR3</strain>
    </source>
</reference>
<name>A0A5S6PM58_BRUMA</name>
<dbReference type="AlphaFoldDB" id="A0A5S6PM58"/>
<dbReference type="WBParaSite" id="Bm4175.1">
    <property type="protein sequence ID" value="Bm4175.1"/>
    <property type="gene ID" value="WBGene00224436"/>
</dbReference>
<sequence length="32" mass="3734">MVDVQQIIELILAIFCRHWQFSSIAAIAISMW</sequence>
<reference evidence="1" key="2">
    <citation type="submission" date="2019-04" db="EMBL/GenBank/DDBJ databases">
        <authorList>
            <person name="Howe K."/>
            <person name="Paulini M."/>
            <person name="Williams G."/>
        </authorList>
    </citation>
    <scope>NUCLEOTIDE SEQUENCE [LARGE SCALE GENOMIC DNA]</scope>
    <source>
        <strain evidence="1">FR3</strain>
    </source>
</reference>
<proteinExistence type="predicted"/>
<reference evidence="4" key="3">
    <citation type="submission" date="2019-12" db="UniProtKB">
        <authorList>
            <consortium name="WormBaseParasite"/>
        </authorList>
    </citation>
    <scope>IDENTIFICATION</scope>
</reference>
<evidence type="ECO:0000313" key="1">
    <source>
        <dbReference type="EMBL" id="VIO99766.1"/>
    </source>
</evidence>
<dbReference type="GeneID" id="66059780"/>
<gene>
    <name evidence="1 4" type="primary">Bm4175</name>
    <name evidence="1" type="ORF">BM_BM4175</name>
</gene>
<evidence type="ECO:0000313" key="3">
    <source>
        <dbReference type="WBParaSite" id="Bm4175.1"/>
    </source>
</evidence>
<dbReference type="RefSeq" id="XP_042938646.1">
    <property type="nucleotide sequence ID" value="XM_043082712.1"/>
</dbReference>
<dbReference type="WBParaSite" id="Bm4175.2">
    <property type="protein sequence ID" value="Bm4175.2"/>
    <property type="gene ID" value="WBGene00224436"/>
</dbReference>
<accession>A0A5S6PM58</accession>
<evidence type="ECO:0000313" key="4">
    <source>
        <dbReference type="WBParaSite" id="Bm4175.2"/>
    </source>
</evidence>
<organism evidence="2 4">
    <name type="scientific">Brugia malayi</name>
    <name type="common">Filarial nematode worm</name>
    <dbReference type="NCBI Taxonomy" id="6279"/>
    <lineage>
        <taxon>Eukaryota</taxon>
        <taxon>Metazoa</taxon>
        <taxon>Ecdysozoa</taxon>
        <taxon>Nematoda</taxon>
        <taxon>Chromadorea</taxon>
        <taxon>Rhabditida</taxon>
        <taxon>Spirurina</taxon>
        <taxon>Spiruromorpha</taxon>
        <taxon>Filarioidea</taxon>
        <taxon>Onchocercidae</taxon>
        <taxon>Brugia</taxon>
    </lineage>
</organism>
<dbReference type="CTD" id="66059780"/>
<protein>
    <submittedName>
        <fullName evidence="1 3">Uncharacterized protein</fullName>
    </submittedName>
</protein>
<accession>A0A4E9FS62</accession>
<evidence type="ECO:0000313" key="2">
    <source>
        <dbReference type="Proteomes" id="UP000006672"/>
    </source>
</evidence>
<dbReference type="KEGG" id="bmy:BM_BM4175"/>
<dbReference type="Proteomes" id="UP000006672">
    <property type="component" value="Unassembled WGS sequence"/>
</dbReference>